<evidence type="ECO:0000259" key="17">
    <source>
        <dbReference type="Pfam" id="PF10414"/>
    </source>
</evidence>
<keyword evidence="6" id="KW-0949">S-adenosyl-L-methionine</keyword>
<dbReference type="RefSeq" id="WP_119060338.1">
    <property type="nucleotide sequence ID" value="NZ_QXDF01000001.1"/>
</dbReference>
<dbReference type="NCBIfam" id="NF004790">
    <property type="entry name" value="PRK06136.1"/>
    <property type="match status" value="1"/>
</dbReference>
<evidence type="ECO:0000256" key="11">
    <source>
        <dbReference type="ARBA" id="ARBA00023268"/>
    </source>
</evidence>
<evidence type="ECO:0000256" key="4">
    <source>
        <dbReference type="ARBA" id="ARBA00022603"/>
    </source>
</evidence>
<dbReference type="InterPro" id="IPR014777">
    <property type="entry name" value="4pyrrole_Mease_sub1"/>
</dbReference>
<dbReference type="Gene3D" id="3.40.1010.10">
    <property type="entry name" value="Cobalt-precorrin-4 Transmethylase, Domain 1"/>
    <property type="match status" value="1"/>
</dbReference>
<reference evidence="18 19" key="1">
    <citation type="submission" date="2018-08" db="EMBL/GenBank/DDBJ databases">
        <title>Genomic Encyclopedia of Archaeal and Bacterial Type Strains, Phase II (KMG-II): from individual species to whole genera.</title>
        <authorList>
            <person name="Goeker M."/>
        </authorList>
    </citation>
    <scope>NUCLEOTIDE SEQUENCE [LARGE SCALE GENOMIC DNA]</scope>
    <source>
        <strain evidence="18 19">DSM 5002</strain>
    </source>
</reference>
<dbReference type="PROSITE" id="PS00839">
    <property type="entry name" value="SUMT_1"/>
    <property type="match status" value="1"/>
</dbReference>
<dbReference type="InterPro" id="IPR012409">
    <property type="entry name" value="Sirohaem_synth"/>
</dbReference>
<feature type="domain" description="Tetrapyrrole methylase" evidence="16">
    <location>
        <begin position="220"/>
        <end position="429"/>
    </location>
</feature>
<dbReference type="InterPro" id="IPR000878">
    <property type="entry name" value="4pyrrol_Mease"/>
</dbReference>
<dbReference type="SUPFAM" id="SSF53790">
    <property type="entry name" value="Tetrapyrrole methylase"/>
    <property type="match status" value="1"/>
</dbReference>
<evidence type="ECO:0000256" key="12">
    <source>
        <dbReference type="ARBA" id="ARBA00025705"/>
    </source>
</evidence>
<dbReference type="FunFam" id="3.40.1010.10:FF:000001">
    <property type="entry name" value="Siroheme synthase"/>
    <property type="match status" value="1"/>
</dbReference>
<feature type="domain" description="Sirohaem synthase dimerisation" evidence="17">
    <location>
        <begin position="151"/>
        <end position="206"/>
    </location>
</feature>
<dbReference type="NCBIfam" id="TIGR01470">
    <property type="entry name" value="cysG_Nterm"/>
    <property type="match status" value="1"/>
</dbReference>
<evidence type="ECO:0000256" key="8">
    <source>
        <dbReference type="ARBA" id="ARBA00023027"/>
    </source>
</evidence>
<keyword evidence="7" id="KW-0560">Oxidoreductase</keyword>
<dbReference type="GO" id="GO:0032259">
    <property type="term" value="P:methylation"/>
    <property type="evidence" value="ECO:0007669"/>
    <property type="project" value="UniProtKB-KW"/>
</dbReference>
<evidence type="ECO:0000256" key="14">
    <source>
        <dbReference type="PIRSR" id="PIRSR036426-1"/>
    </source>
</evidence>
<keyword evidence="4 15" id="KW-0489">Methyltransferase</keyword>
<evidence type="ECO:0000256" key="5">
    <source>
        <dbReference type="ARBA" id="ARBA00022679"/>
    </source>
</evidence>
<evidence type="ECO:0000256" key="9">
    <source>
        <dbReference type="ARBA" id="ARBA00023239"/>
    </source>
</evidence>
<evidence type="ECO:0000313" key="19">
    <source>
        <dbReference type="Proteomes" id="UP000266273"/>
    </source>
</evidence>
<evidence type="ECO:0000256" key="13">
    <source>
        <dbReference type="ARBA" id="ARBA00047561"/>
    </source>
</evidence>
<dbReference type="EMBL" id="QXDF01000001">
    <property type="protein sequence ID" value="RIA55436.1"/>
    <property type="molecule type" value="Genomic_DNA"/>
</dbReference>
<keyword evidence="8" id="KW-0520">NAD</keyword>
<dbReference type="Pfam" id="PF00590">
    <property type="entry name" value="TP_methylase"/>
    <property type="match status" value="1"/>
</dbReference>
<accession>A0A397Q233</accession>
<gene>
    <name evidence="18" type="ORF">BXY53_0501</name>
</gene>
<keyword evidence="3" id="KW-0169">Cobalamin biosynthesis</keyword>
<dbReference type="InterPro" id="IPR006367">
    <property type="entry name" value="Sirohaem_synthase_N"/>
</dbReference>
<keyword evidence="9" id="KW-0456">Lyase</keyword>
<keyword evidence="11" id="KW-0511">Multifunctional enzyme</keyword>
<comment type="pathway">
    <text evidence="12">Porphyrin-containing compound metabolism; siroheme biosynthesis; precorrin-2 from uroporphyrinogen III: step 1/1.</text>
</comment>
<dbReference type="PANTHER" id="PTHR45790">
    <property type="entry name" value="SIROHEME SYNTHASE-RELATED"/>
    <property type="match status" value="1"/>
</dbReference>
<evidence type="ECO:0000256" key="7">
    <source>
        <dbReference type="ARBA" id="ARBA00023002"/>
    </source>
</evidence>
<dbReference type="Pfam" id="PF10414">
    <property type="entry name" value="CysG_dimeriser"/>
    <property type="match status" value="1"/>
</dbReference>
<proteinExistence type="inferred from homology"/>
<protein>
    <submittedName>
        <fullName evidence="18">Uroporphyrinogen-III C-methyltransferase</fullName>
    </submittedName>
</protein>
<dbReference type="OrthoDB" id="9815856at2"/>
<comment type="catalytic activity">
    <reaction evidence="13">
        <text>precorrin-2 + NAD(+) = sirohydrochlorin + NADH + 2 H(+)</text>
        <dbReference type="Rhea" id="RHEA:15613"/>
        <dbReference type="ChEBI" id="CHEBI:15378"/>
        <dbReference type="ChEBI" id="CHEBI:57540"/>
        <dbReference type="ChEBI" id="CHEBI:57945"/>
        <dbReference type="ChEBI" id="CHEBI:58351"/>
        <dbReference type="ChEBI" id="CHEBI:58827"/>
        <dbReference type="EC" id="1.3.1.76"/>
    </reaction>
</comment>
<dbReference type="InterPro" id="IPR036291">
    <property type="entry name" value="NAD(P)-bd_dom_sf"/>
</dbReference>
<evidence type="ECO:0000256" key="2">
    <source>
        <dbReference type="ARBA" id="ARBA00005879"/>
    </source>
</evidence>
<evidence type="ECO:0000259" key="16">
    <source>
        <dbReference type="Pfam" id="PF00590"/>
    </source>
</evidence>
<dbReference type="Gene3D" id="1.10.8.210">
    <property type="entry name" value="Sirohaem synthase, dimerisation domain"/>
    <property type="match status" value="1"/>
</dbReference>
<dbReference type="InterPro" id="IPR035996">
    <property type="entry name" value="4pyrrol_Methylase_sf"/>
</dbReference>
<organism evidence="18 19">
    <name type="scientific">Dichotomicrobium thermohalophilum</name>
    <dbReference type="NCBI Taxonomy" id="933063"/>
    <lineage>
        <taxon>Bacteria</taxon>
        <taxon>Pseudomonadati</taxon>
        <taxon>Pseudomonadota</taxon>
        <taxon>Alphaproteobacteria</taxon>
        <taxon>Hyphomicrobiales</taxon>
        <taxon>Hyphomicrobiaceae</taxon>
        <taxon>Dichotomicrobium</taxon>
    </lineage>
</organism>
<dbReference type="GO" id="GO:0004851">
    <property type="term" value="F:uroporphyrin-III C-methyltransferase activity"/>
    <property type="evidence" value="ECO:0007669"/>
    <property type="project" value="InterPro"/>
</dbReference>
<keyword evidence="19" id="KW-1185">Reference proteome</keyword>
<evidence type="ECO:0000256" key="10">
    <source>
        <dbReference type="ARBA" id="ARBA00023244"/>
    </source>
</evidence>
<dbReference type="PANTHER" id="PTHR45790:SF3">
    <property type="entry name" value="S-ADENOSYL-L-METHIONINE-DEPENDENT UROPORPHYRINOGEN III METHYLTRANSFERASE, CHLOROPLASTIC"/>
    <property type="match status" value="1"/>
</dbReference>
<feature type="active site" description="Proton acceptor" evidence="14">
    <location>
        <position position="251"/>
    </location>
</feature>
<dbReference type="AlphaFoldDB" id="A0A397Q233"/>
<comment type="similarity">
    <text evidence="2 15">Belongs to the precorrin methyltransferase family.</text>
</comment>
<dbReference type="GO" id="GO:0051287">
    <property type="term" value="F:NAD binding"/>
    <property type="evidence" value="ECO:0007669"/>
    <property type="project" value="InterPro"/>
</dbReference>
<dbReference type="PROSITE" id="PS00840">
    <property type="entry name" value="SUMT_2"/>
    <property type="match status" value="1"/>
</dbReference>
<dbReference type="SUPFAM" id="SSF51735">
    <property type="entry name" value="NAD(P)-binding Rossmann-fold domains"/>
    <property type="match status" value="1"/>
</dbReference>
<dbReference type="Gene3D" id="3.30.160.110">
    <property type="entry name" value="Siroheme synthase, domain 2"/>
    <property type="match status" value="1"/>
</dbReference>
<keyword evidence="10" id="KW-0627">Porphyrin biosynthesis</keyword>
<dbReference type="Pfam" id="PF13241">
    <property type="entry name" value="NAD_binding_7"/>
    <property type="match status" value="1"/>
</dbReference>
<evidence type="ECO:0000256" key="6">
    <source>
        <dbReference type="ARBA" id="ARBA00022691"/>
    </source>
</evidence>
<dbReference type="Gene3D" id="3.30.950.10">
    <property type="entry name" value="Methyltransferase, Cobalt-precorrin-4 Transmethylase, Domain 2"/>
    <property type="match status" value="1"/>
</dbReference>
<comment type="caution">
    <text evidence="18">The sequence shown here is derived from an EMBL/GenBank/DDBJ whole genome shotgun (WGS) entry which is preliminary data.</text>
</comment>
<dbReference type="NCBIfam" id="TIGR01469">
    <property type="entry name" value="cobA_cysG_Cterm"/>
    <property type="match status" value="1"/>
</dbReference>
<feature type="active site" description="Proton donor" evidence="14">
    <location>
        <position position="273"/>
    </location>
</feature>
<dbReference type="InterPro" id="IPR006366">
    <property type="entry name" value="CobA/CysG_C"/>
</dbReference>
<evidence type="ECO:0000256" key="3">
    <source>
        <dbReference type="ARBA" id="ARBA00022573"/>
    </source>
</evidence>
<name>A0A397Q233_9HYPH</name>
<dbReference type="InterPro" id="IPR003043">
    <property type="entry name" value="Uropor_MeTrfase_CS"/>
</dbReference>
<dbReference type="Gene3D" id="3.40.50.720">
    <property type="entry name" value="NAD(P)-binding Rossmann-like Domain"/>
    <property type="match status" value="1"/>
</dbReference>
<dbReference type="SUPFAM" id="SSF75615">
    <property type="entry name" value="Siroheme synthase middle domains-like"/>
    <property type="match status" value="1"/>
</dbReference>
<dbReference type="NCBIfam" id="NF007922">
    <property type="entry name" value="PRK10637.1"/>
    <property type="match status" value="1"/>
</dbReference>
<keyword evidence="5 15" id="KW-0808">Transferase</keyword>
<dbReference type="GO" id="GO:0043115">
    <property type="term" value="F:precorrin-2 dehydrogenase activity"/>
    <property type="evidence" value="ECO:0007669"/>
    <property type="project" value="UniProtKB-EC"/>
</dbReference>
<dbReference type="UniPathway" id="UPA00262">
    <property type="reaction ID" value="UER00211"/>
</dbReference>
<dbReference type="Proteomes" id="UP000266273">
    <property type="component" value="Unassembled WGS sequence"/>
</dbReference>
<dbReference type="InterPro" id="IPR050161">
    <property type="entry name" value="Siro_Cobalamin_biosynth"/>
</dbReference>
<dbReference type="InterPro" id="IPR037115">
    <property type="entry name" value="Sirohaem_synt_dimer_dom_sf"/>
</dbReference>
<evidence type="ECO:0000256" key="15">
    <source>
        <dbReference type="RuleBase" id="RU003960"/>
    </source>
</evidence>
<dbReference type="CDD" id="cd11642">
    <property type="entry name" value="SUMT"/>
    <property type="match status" value="1"/>
</dbReference>
<dbReference type="PIRSF" id="PIRSF036426">
    <property type="entry name" value="Sirohaem_synth"/>
    <property type="match status" value="1"/>
</dbReference>
<dbReference type="GO" id="GO:0051266">
    <property type="term" value="F:sirohydrochlorin ferrochelatase activity"/>
    <property type="evidence" value="ECO:0007669"/>
    <property type="project" value="InterPro"/>
</dbReference>
<dbReference type="InterPro" id="IPR019478">
    <property type="entry name" value="Sirohaem_synthase_dimer_dom"/>
</dbReference>
<dbReference type="GO" id="GO:0009236">
    <property type="term" value="P:cobalamin biosynthetic process"/>
    <property type="evidence" value="ECO:0007669"/>
    <property type="project" value="UniProtKB-KW"/>
</dbReference>
<comment type="pathway">
    <text evidence="1">Porphyrin-containing compound metabolism; siroheme biosynthesis; sirohydrochlorin from precorrin-2: step 1/1.</text>
</comment>
<dbReference type="InterPro" id="IPR014776">
    <property type="entry name" value="4pyrrole_Mease_sub2"/>
</dbReference>
<evidence type="ECO:0000313" key="18">
    <source>
        <dbReference type="EMBL" id="RIA55436.1"/>
    </source>
</evidence>
<sequence length="466" mass="50259">MRHFPVFVDLKCQRVLVSGASETAAAKLRLLLKTEALIEVYGEDACDDVRKWHDEGRLRWFPKPLPAAALFGARLVYSAHDNAEADAQVRAMGERMGVLVNVVDNLGLSQFITPAIVDRDPVTVAIGTEGAAPVLARRIKADVEERLPTELGQLAAIARHYREAAGKLPGGRVRRAFWSHFFDTDGPAALAEGGEEAARAALERLIASYAEDAPACDPGRVILVGAGPGDPELLTLKARRVLHEADVVLYDRLVDPRVLELARREAELIEVGKTPGGPAWKQHDINAAMIEHARAGALVVRLKSGDPMVFGRADEELDGLDAAGVEWDVVPGITSGSAAAASSGRSLTRRGRNQAITFLTAHDAQGYAEHDWRALAQPGNALAIYMGLRAARFVQGRLMLHGAAPETPVTIVENTSRPEEKRVSATLANMCERISEAGIVGPAIIFIGLPARRAQTLETEPRRQAV</sequence>
<dbReference type="GO" id="GO:0019354">
    <property type="term" value="P:siroheme biosynthetic process"/>
    <property type="evidence" value="ECO:0007669"/>
    <property type="project" value="UniProtKB-UniPathway"/>
</dbReference>
<evidence type="ECO:0000256" key="1">
    <source>
        <dbReference type="ARBA" id="ARBA00005010"/>
    </source>
</evidence>